<dbReference type="KEGG" id="kak:Kalk_16720"/>
<dbReference type="Gene3D" id="3.40.1440.10">
    <property type="entry name" value="GIY-YIG endonuclease"/>
    <property type="match status" value="1"/>
</dbReference>
<reference evidence="4" key="1">
    <citation type="submission" date="2017-08" db="EMBL/GenBank/DDBJ databases">
        <title>Direct submision.</title>
        <authorList>
            <person name="Kim S.-J."/>
            <person name="Rhee S.-K."/>
        </authorList>
    </citation>
    <scope>NUCLEOTIDE SEQUENCE [LARGE SCALE GENOMIC DNA]</scope>
    <source>
        <strain evidence="4">GI5</strain>
    </source>
</reference>
<dbReference type="PANTHER" id="PTHR34477:SF1">
    <property type="entry name" value="UPF0213 PROTEIN YHBQ"/>
    <property type="match status" value="1"/>
</dbReference>
<feature type="domain" description="GIY-YIG" evidence="2">
    <location>
        <begin position="3"/>
        <end position="79"/>
    </location>
</feature>
<evidence type="ECO:0000313" key="4">
    <source>
        <dbReference type="Proteomes" id="UP000235116"/>
    </source>
</evidence>
<protein>
    <submittedName>
        <fullName evidence="3">Endonuclease</fullName>
    </submittedName>
</protein>
<keyword evidence="3" id="KW-0540">Nuclease</keyword>
<gene>
    <name evidence="3" type="ORF">Kalk_16720</name>
</gene>
<dbReference type="PANTHER" id="PTHR34477">
    <property type="entry name" value="UPF0213 PROTEIN YHBQ"/>
    <property type="match status" value="1"/>
</dbReference>
<dbReference type="AlphaFoldDB" id="A0A2K9LPA3"/>
<dbReference type="InterPro" id="IPR050190">
    <property type="entry name" value="UPF0213_domain"/>
</dbReference>
<dbReference type="SUPFAM" id="SSF82771">
    <property type="entry name" value="GIY-YIG endonuclease"/>
    <property type="match status" value="1"/>
</dbReference>
<keyword evidence="3" id="KW-0378">Hydrolase</keyword>
<evidence type="ECO:0000256" key="1">
    <source>
        <dbReference type="ARBA" id="ARBA00007435"/>
    </source>
</evidence>
<dbReference type="OrthoDB" id="9797095at2"/>
<dbReference type="InterPro" id="IPR035901">
    <property type="entry name" value="GIY-YIG_endonuc_sf"/>
</dbReference>
<dbReference type="Pfam" id="PF01541">
    <property type="entry name" value="GIY-YIG"/>
    <property type="match status" value="1"/>
</dbReference>
<keyword evidence="4" id="KW-1185">Reference proteome</keyword>
<evidence type="ECO:0000259" key="2">
    <source>
        <dbReference type="PROSITE" id="PS50164"/>
    </source>
</evidence>
<dbReference type="GO" id="GO:0004519">
    <property type="term" value="F:endonuclease activity"/>
    <property type="evidence" value="ECO:0007669"/>
    <property type="project" value="UniProtKB-KW"/>
</dbReference>
<dbReference type="RefSeq" id="WP_101895346.1">
    <property type="nucleotide sequence ID" value="NZ_CP022684.1"/>
</dbReference>
<name>A0A2K9LPA3_9GAMM</name>
<proteinExistence type="inferred from homology"/>
<dbReference type="InterPro" id="IPR000305">
    <property type="entry name" value="GIY-YIG_endonuc"/>
</dbReference>
<organism evidence="3 4">
    <name type="scientific">Ketobacter alkanivorans</name>
    <dbReference type="NCBI Taxonomy" id="1917421"/>
    <lineage>
        <taxon>Bacteria</taxon>
        <taxon>Pseudomonadati</taxon>
        <taxon>Pseudomonadota</taxon>
        <taxon>Gammaproteobacteria</taxon>
        <taxon>Pseudomonadales</taxon>
        <taxon>Ketobacteraceae</taxon>
        <taxon>Ketobacter</taxon>
    </lineage>
</organism>
<dbReference type="EMBL" id="CP022684">
    <property type="protein sequence ID" value="AUM13971.1"/>
    <property type="molecule type" value="Genomic_DNA"/>
</dbReference>
<comment type="similarity">
    <text evidence="1">Belongs to the UPF0213 family.</text>
</comment>
<dbReference type="PROSITE" id="PS50164">
    <property type="entry name" value="GIY_YIG"/>
    <property type="match status" value="1"/>
</dbReference>
<dbReference type="Proteomes" id="UP000235116">
    <property type="component" value="Chromosome"/>
</dbReference>
<sequence length="85" mass="9793">MASSWFVYILQCADRTLYTGITTDLERRTREHNQGKAGAKYTKARRPVELIYSESAEGRSEASSREAQIKKLSREDKLLLIKRQS</sequence>
<keyword evidence="3" id="KW-0255">Endonuclease</keyword>
<dbReference type="CDD" id="cd10456">
    <property type="entry name" value="GIY-YIG_UPF0213"/>
    <property type="match status" value="1"/>
</dbReference>
<evidence type="ECO:0000313" key="3">
    <source>
        <dbReference type="EMBL" id="AUM13971.1"/>
    </source>
</evidence>
<accession>A0A2K9LPA3</accession>